<accession>A0ABV3RE49</accession>
<dbReference type="EMBL" id="JBFNXR010000052">
    <property type="protein sequence ID" value="MEW9856367.1"/>
    <property type="molecule type" value="Genomic_DNA"/>
</dbReference>
<dbReference type="Proteomes" id="UP001556118">
    <property type="component" value="Unassembled WGS sequence"/>
</dbReference>
<sequence length="156" mass="17479">MPIVTATGTTTETGPLRKVVDAFVAAQGRVLAGGVNSPEDWAPMAEYLAVDEFKRVGAYLEELDYRSYCEFLTNWAAGGTRFEMTEFHSTEVGNALFQEIEERHYRGDTFIRKNVIAVYRFNAENKIVHLDIYEQATDSGRWIIDAAEKATASEGL</sequence>
<dbReference type="RefSeq" id="WP_367774795.1">
    <property type="nucleotide sequence ID" value="NZ_JBFNXR010000052.1"/>
</dbReference>
<comment type="caution">
    <text evidence="1">The sequence shown here is derived from an EMBL/GenBank/DDBJ whole genome shotgun (WGS) entry which is preliminary data.</text>
</comment>
<protein>
    <recommendedName>
        <fullName evidence="3">SnoaL-like domain-containing protein</fullName>
    </recommendedName>
</protein>
<name>A0ABV3RE49_9SPHN</name>
<evidence type="ECO:0008006" key="3">
    <source>
        <dbReference type="Google" id="ProtNLM"/>
    </source>
</evidence>
<gene>
    <name evidence="1" type="ORF">ABUH87_14610</name>
</gene>
<keyword evidence="2" id="KW-1185">Reference proteome</keyword>
<organism evidence="1 2">
    <name type="scientific">Novosphingobium rhizovicinum</name>
    <dbReference type="NCBI Taxonomy" id="3228928"/>
    <lineage>
        <taxon>Bacteria</taxon>
        <taxon>Pseudomonadati</taxon>
        <taxon>Pseudomonadota</taxon>
        <taxon>Alphaproteobacteria</taxon>
        <taxon>Sphingomonadales</taxon>
        <taxon>Sphingomonadaceae</taxon>
        <taxon>Novosphingobium</taxon>
    </lineage>
</organism>
<evidence type="ECO:0000313" key="2">
    <source>
        <dbReference type="Proteomes" id="UP001556118"/>
    </source>
</evidence>
<reference evidence="1 2" key="1">
    <citation type="submission" date="2024-06" db="EMBL/GenBank/DDBJ databases">
        <title>Novosphingobium rhizovicinus M1R2S20.</title>
        <authorList>
            <person name="Sun J.-Q."/>
        </authorList>
    </citation>
    <scope>NUCLEOTIDE SEQUENCE [LARGE SCALE GENOMIC DNA]</scope>
    <source>
        <strain evidence="1 2">M1R2S20</strain>
    </source>
</reference>
<proteinExistence type="predicted"/>
<evidence type="ECO:0000313" key="1">
    <source>
        <dbReference type="EMBL" id="MEW9856367.1"/>
    </source>
</evidence>